<dbReference type="PANTHER" id="PTHR43708">
    <property type="entry name" value="CONSERVED EXPRESSED OXIDOREDUCTASE (EUROFUNG)"/>
    <property type="match status" value="1"/>
</dbReference>
<dbReference type="PANTHER" id="PTHR43708:SF3">
    <property type="entry name" value="OXIDOREDUCTASE"/>
    <property type="match status" value="1"/>
</dbReference>
<gene>
    <name evidence="4" type="ORF">F3N42_12675</name>
</gene>
<evidence type="ECO:0000313" key="4">
    <source>
        <dbReference type="EMBL" id="KAA9130539.1"/>
    </source>
</evidence>
<dbReference type="GO" id="GO:0000166">
    <property type="term" value="F:nucleotide binding"/>
    <property type="evidence" value="ECO:0007669"/>
    <property type="project" value="InterPro"/>
</dbReference>
<dbReference type="InterPro" id="IPR051317">
    <property type="entry name" value="Gfo/Idh/MocA_oxidoreduct"/>
</dbReference>
<dbReference type="Proteomes" id="UP000325372">
    <property type="component" value="Unassembled WGS sequence"/>
</dbReference>
<protein>
    <submittedName>
        <fullName evidence="4">Gfo/Idh/MocA family oxidoreductase</fullName>
    </submittedName>
</protein>
<dbReference type="RefSeq" id="WP_150864843.1">
    <property type="nucleotide sequence ID" value="NZ_VYXP01000007.1"/>
</dbReference>
<feature type="domain" description="GFO/IDH/MocA-like oxidoreductase" evidence="3">
    <location>
        <begin position="146"/>
        <end position="276"/>
    </location>
</feature>
<dbReference type="SUPFAM" id="SSF51735">
    <property type="entry name" value="NAD(P)-binding Rossmann-fold domains"/>
    <property type="match status" value="1"/>
</dbReference>
<evidence type="ECO:0000259" key="2">
    <source>
        <dbReference type="Pfam" id="PF01408"/>
    </source>
</evidence>
<organism evidence="4 5">
    <name type="scientific">Marinihelvus fidelis</name>
    <dbReference type="NCBI Taxonomy" id="2613842"/>
    <lineage>
        <taxon>Bacteria</taxon>
        <taxon>Pseudomonadati</taxon>
        <taxon>Pseudomonadota</taxon>
        <taxon>Gammaproteobacteria</taxon>
        <taxon>Chromatiales</taxon>
        <taxon>Wenzhouxiangellaceae</taxon>
        <taxon>Marinihelvus</taxon>
    </lineage>
</organism>
<dbReference type="Gene3D" id="3.30.360.10">
    <property type="entry name" value="Dihydrodipicolinate Reductase, domain 2"/>
    <property type="match status" value="1"/>
</dbReference>
<feature type="domain" description="Gfo/Idh/MocA-like oxidoreductase N-terminal" evidence="2">
    <location>
        <begin position="5"/>
        <end position="134"/>
    </location>
</feature>
<dbReference type="InterPro" id="IPR036291">
    <property type="entry name" value="NAD(P)-bd_dom_sf"/>
</dbReference>
<evidence type="ECO:0000313" key="5">
    <source>
        <dbReference type="Proteomes" id="UP000325372"/>
    </source>
</evidence>
<dbReference type="Pfam" id="PF22725">
    <property type="entry name" value="GFO_IDH_MocA_C3"/>
    <property type="match status" value="1"/>
</dbReference>
<accession>A0A5N0TB22</accession>
<dbReference type="Pfam" id="PF01408">
    <property type="entry name" value="GFO_IDH_MocA"/>
    <property type="match status" value="1"/>
</dbReference>
<dbReference type="EMBL" id="VYXP01000007">
    <property type="protein sequence ID" value="KAA9130539.1"/>
    <property type="molecule type" value="Genomic_DNA"/>
</dbReference>
<dbReference type="Gene3D" id="3.40.50.720">
    <property type="entry name" value="NAD(P)-binding Rossmann-like Domain"/>
    <property type="match status" value="1"/>
</dbReference>
<evidence type="ECO:0000256" key="1">
    <source>
        <dbReference type="SAM" id="MobiDB-lite"/>
    </source>
</evidence>
<evidence type="ECO:0000259" key="3">
    <source>
        <dbReference type="Pfam" id="PF22725"/>
    </source>
</evidence>
<dbReference type="InterPro" id="IPR055170">
    <property type="entry name" value="GFO_IDH_MocA-like_dom"/>
</dbReference>
<name>A0A5N0TB22_9GAMM</name>
<dbReference type="AlphaFoldDB" id="A0A5N0TB22"/>
<keyword evidence="5" id="KW-1185">Reference proteome</keyword>
<reference evidence="4 5" key="1">
    <citation type="submission" date="2019-09" db="EMBL/GenBank/DDBJ databases">
        <title>Wenzhouxiangella sp. Genome sequencing and assembly.</title>
        <authorList>
            <person name="Zhang R."/>
        </authorList>
    </citation>
    <scope>NUCLEOTIDE SEQUENCE [LARGE SCALE GENOMIC DNA]</scope>
    <source>
        <strain evidence="4 5">W260</strain>
    </source>
</reference>
<comment type="caution">
    <text evidence="4">The sequence shown here is derived from an EMBL/GenBank/DDBJ whole genome shotgun (WGS) entry which is preliminary data.</text>
</comment>
<dbReference type="SUPFAM" id="SSF55347">
    <property type="entry name" value="Glyceraldehyde-3-phosphate dehydrogenase-like, C-terminal domain"/>
    <property type="match status" value="1"/>
</dbReference>
<proteinExistence type="predicted"/>
<dbReference type="InterPro" id="IPR000683">
    <property type="entry name" value="Gfo/Idh/MocA-like_OxRdtase_N"/>
</dbReference>
<feature type="region of interest" description="Disordered" evidence="1">
    <location>
        <begin position="175"/>
        <end position="197"/>
    </location>
</feature>
<sequence length="382" mass="40586">MANKIRMGMVGGGPGAFIGAIHRMAAEMTGDIELVAGAFSRDAAASKAFGVELGLDPERAYGSFDEMFAAEAALPEDQRMQCVAIVTPNDSHKPITCAALAAGFHVMCDKPAAGNLEDALAMEKAVKASGLLFGLTHTYTGYPLVMEARERVARGELGKIRRVAVSYLQDWMSRESDNGSSKQATWRSDPARSGESGAFGDIGTHAFNLVEFITGERFTEVAADMRAVVPGRSIDDDGQAMFRLAGGGVGLLSASQVCTGSINALKIEVYGEEASLFWFQEQPNTLTIKRRGEPEQVLHANTPYLCDAAQAVARTPAGHPEGYIEAFSNLYKAFAADLRAYPATPEQPAYATIDDGVAALRFIRASLNSSANGSAWTALGDA</sequence>